<dbReference type="Proteomes" id="UP000887300">
    <property type="component" value="Unassembled WGS sequence"/>
</dbReference>
<dbReference type="AlphaFoldDB" id="A0A8X8GD88"/>
<gene>
    <name evidence="1" type="ORF">HF568_09420</name>
</gene>
<dbReference type="EMBL" id="JABBHS010000276">
    <property type="protein sequence ID" value="MBU2723415.1"/>
    <property type="molecule type" value="Genomic_DNA"/>
</dbReference>
<proteinExistence type="predicted"/>
<reference evidence="1" key="1">
    <citation type="journal article" date="2021" name="ISME J.">
        <title>Genomic evolution of the class Acidithiobacillia: deep-branching Proteobacteria living in extreme acidic conditions.</title>
        <authorList>
            <person name="Moya-Beltran A."/>
            <person name="Beard S."/>
            <person name="Rojas-Villalobos C."/>
            <person name="Issotta F."/>
            <person name="Gallardo Y."/>
            <person name="Ulloa R."/>
            <person name="Giaveno A."/>
            <person name="Degli Esposti M."/>
            <person name="Johnson D.B."/>
            <person name="Quatrini R."/>
        </authorList>
    </citation>
    <scope>NUCLEOTIDE SEQUENCE</scope>
    <source>
        <strain evidence="1">DSM 583</strain>
    </source>
</reference>
<evidence type="ECO:0000313" key="2">
    <source>
        <dbReference type="Proteomes" id="UP000887300"/>
    </source>
</evidence>
<comment type="caution">
    <text evidence="1">The sequence shown here is derived from an EMBL/GenBank/DDBJ whole genome shotgun (WGS) entry which is preliminary data.</text>
</comment>
<name>A0A8X8GD88_ACIFI</name>
<evidence type="ECO:0000313" key="1">
    <source>
        <dbReference type="EMBL" id="MBU2723415.1"/>
    </source>
</evidence>
<protein>
    <submittedName>
        <fullName evidence="1">Uncharacterized protein</fullName>
    </submittedName>
</protein>
<organism evidence="1 2">
    <name type="scientific">Acidithiobacillus ferridurans</name>
    <dbReference type="NCBI Taxonomy" id="1232575"/>
    <lineage>
        <taxon>Bacteria</taxon>
        <taxon>Pseudomonadati</taxon>
        <taxon>Pseudomonadota</taxon>
        <taxon>Acidithiobacillia</taxon>
        <taxon>Acidithiobacillales</taxon>
        <taxon>Acidithiobacillaceae</taxon>
        <taxon>Acidithiobacillus</taxon>
    </lineage>
</organism>
<dbReference type="RefSeq" id="WP_215886217.1">
    <property type="nucleotide sequence ID" value="NZ_CP134225.1"/>
</dbReference>
<sequence>MSRTIRRKNAKHEYYWVLREWVRLCGWHYVPIRVDPYSNDGRKRIAEFHSDHANIMDHMGPRWFRVTQTHRPDRRAANADIQRWVANGMDTEGDWNMHMSRTYRHSVFFDYWD</sequence>
<accession>A0A8X8GD88</accession>